<evidence type="ECO:0000256" key="1">
    <source>
        <dbReference type="ARBA" id="ARBA00006242"/>
    </source>
</evidence>
<dbReference type="PANTHER" id="PTHR12534:SF0">
    <property type="entry name" value="SMALL RIBOSOMAL SUBUNIT PROTEIN US2M"/>
    <property type="match status" value="1"/>
</dbReference>
<comment type="similarity">
    <text evidence="1">Belongs to the universal ribosomal protein uS2 family.</text>
</comment>
<dbReference type="EMBL" id="MG680945">
    <property type="protein sequence ID" value="AVM81185.1"/>
    <property type="molecule type" value="Genomic_DNA"/>
</dbReference>
<dbReference type="GeneID" id="36493136"/>
<keyword evidence="2" id="KW-0496">Mitochondrion</keyword>
<dbReference type="Pfam" id="PF00318">
    <property type="entry name" value="Ribosomal_S2"/>
    <property type="match status" value="2"/>
</dbReference>
<dbReference type="CDD" id="cd01425">
    <property type="entry name" value="RPS2"/>
    <property type="match status" value="1"/>
</dbReference>
<proteinExistence type="inferred from homology"/>
<dbReference type="AlphaFoldDB" id="A0A2P1G897"/>
<dbReference type="SUPFAM" id="SSF52313">
    <property type="entry name" value="Ribosomal protein S2"/>
    <property type="match status" value="1"/>
</dbReference>
<keyword evidence="2" id="KW-0689">Ribosomal protein</keyword>
<dbReference type="GO" id="GO:0006412">
    <property type="term" value="P:translation"/>
    <property type="evidence" value="ECO:0007669"/>
    <property type="project" value="InterPro"/>
</dbReference>
<sequence length="198" mass="22228">MGIKNFKKQKKSIVLNDLLLNVGSHLGHLTCYWDPKLARFILNRRNKIHLFNIDKSGESLSQALRFISKLSGNVCFVNGNEKFSSISQEAAFRCLQPALTDNWTNGLLINNNLIKTNAIDALFIINGCDDSFIIKESDKLNVPVISINDTDINSHLITYPIFSNDNSLKIQHFVSNLISDVILEKSLYNFAISLKKGG</sequence>
<protein>
    <submittedName>
        <fullName evidence="2">Ribosomal protein S2</fullName>
    </submittedName>
</protein>
<name>A0A2P1G897_9CRYP</name>
<evidence type="ECO:0000313" key="2">
    <source>
        <dbReference type="EMBL" id="AVM81185.1"/>
    </source>
</evidence>
<dbReference type="InterPro" id="IPR023591">
    <property type="entry name" value="Ribosomal_uS2_flav_dom_sf"/>
</dbReference>
<dbReference type="PRINTS" id="PR00395">
    <property type="entry name" value="RIBOSOMALS2"/>
</dbReference>
<dbReference type="GO" id="GO:0005763">
    <property type="term" value="C:mitochondrial small ribosomal subunit"/>
    <property type="evidence" value="ECO:0007669"/>
    <property type="project" value="TreeGrafter"/>
</dbReference>
<dbReference type="InterPro" id="IPR001865">
    <property type="entry name" value="Ribosomal_uS2"/>
</dbReference>
<dbReference type="GO" id="GO:0003735">
    <property type="term" value="F:structural constituent of ribosome"/>
    <property type="evidence" value="ECO:0007669"/>
    <property type="project" value="InterPro"/>
</dbReference>
<dbReference type="InterPro" id="IPR005706">
    <property type="entry name" value="Ribosomal_uS2_bac/mit/plastid"/>
</dbReference>
<dbReference type="Gene3D" id="3.40.50.10490">
    <property type="entry name" value="Glucose-6-phosphate isomerase like protein, domain 1"/>
    <property type="match status" value="1"/>
</dbReference>
<accession>A0A2P1G897</accession>
<gene>
    <name evidence="2" type="primary">rps2</name>
    <name evidence="2" type="ORF">PsulMt_p009</name>
</gene>
<organism evidence="2">
    <name type="scientific">Proteomonas sulcata</name>
    <dbReference type="NCBI Taxonomy" id="77928"/>
    <lineage>
        <taxon>Eukaryota</taxon>
        <taxon>Cryptophyceae</taxon>
        <taxon>Pyrenomonadales</taxon>
        <taxon>Geminigeraceae</taxon>
        <taxon>Proteomonas</taxon>
    </lineage>
</organism>
<dbReference type="RefSeq" id="YP_009476692.1">
    <property type="nucleotide sequence ID" value="NC_037453.1"/>
</dbReference>
<geneLocation type="mitochondrion" evidence="2"/>
<reference evidence="2" key="1">
    <citation type="journal article" date="2018" name="BMC Genomics">
        <title>Comparative mitochondrial genomics of cryptophyte algae: gene shuffling and dynamic mobile genetic elements.</title>
        <authorList>
            <person name="Kim J.I."/>
            <person name="Yoon H.S."/>
            <person name="Yi G."/>
            <person name="Shin W."/>
            <person name="Archibald J.M."/>
        </authorList>
    </citation>
    <scope>NUCLEOTIDE SEQUENCE</scope>
    <source>
        <strain evidence="2">CCMP705</strain>
    </source>
</reference>
<dbReference type="PANTHER" id="PTHR12534">
    <property type="entry name" value="30S RIBOSOMAL PROTEIN S2 PROKARYOTIC AND ORGANELLAR"/>
    <property type="match status" value="1"/>
</dbReference>
<keyword evidence="2" id="KW-0687">Ribonucleoprotein</keyword>
<dbReference type="HAMAP" id="MF_00291_B">
    <property type="entry name" value="Ribosomal_uS2_B"/>
    <property type="match status" value="1"/>
</dbReference>